<dbReference type="Proteomes" id="UP000093053">
    <property type="component" value="Chromosome"/>
</dbReference>
<accession>A0A1B2HPG4</accession>
<keyword evidence="1 5" id="KW-0597">Phosphoprotein</keyword>
<dbReference type="CDD" id="cd06170">
    <property type="entry name" value="LuxR_C_like"/>
    <property type="match status" value="1"/>
</dbReference>
<protein>
    <recommendedName>
        <fullName evidence="10">LuxR family transcriptional regulator</fullName>
    </recommendedName>
</protein>
<feature type="modified residue" description="4-aspartylphosphate" evidence="5">
    <location>
        <position position="57"/>
    </location>
</feature>
<dbReference type="KEGG" id="led:BBK82_29665"/>
<dbReference type="STRING" id="1586287.BBK82_29665"/>
<evidence type="ECO:0000256" key="3">
    <source>
        <dbReference type="ARBA" id="ARBA00023125"/>
    </source>
</evidence>
<dbReference type="SMART" id="SM00448">
    <property type="entry name" value="REC"/>
    <property type="match status" value="1"/>
</dbReference>
<dbReference type="InterPro" id="IPR058245">
    <property type="entry name" value="NreC/VraR/RcsB-like_REC"/>
</dbReference>
<evidence type="ECO:0008006" key="10">
    <source>
        <dbReference type="Google" id="ProtNLM"/>
    </source>
</evidence>
<dbReference type="Pfam" id="PF00072">
    <property type="entry name" value="Response_reg"/>
    <property type="match status" value="1"/>
</dbReference>
<name>A0A1B2HPG4_9PSEU</name>
<evidence type="ECO:0000313" key="9">
    <source>
        <dbReference type="Proteomes" id="UP000093053"/>
    </source>
</evidence>
<evidence type="ECO:0000259" key="7">
    <source>
        <dbReference type="PROSITE" id="PS50110"/>
    </source>
</evidence>
<dbReference type="InterPro" id="IPR011006">
    <property type="entry name" value="CheY-like_superfamily"/>
</dbReference>
<keyword evidence="3" id="KW-0238">DNA-binding</keyword>
<keyword evidence="2" id="KW-0805">Transcription regulation</keyword>
<gene>
    <name evidence="8" type="ORF">BBK82_29665</name>
</gene>
<dbReference type="PROSITE" id="PS50110">
    <property type="entry name" value="RESPONSE_REGULATORY"/>
    <property type="match status" value="1"/>
</dbReference>
<dbReference type="PANTHER" id="PTHR44688:SF16">
    <property type="entry name" value="DNA-BINDING TRANSCRIPTIONAL ACTIVATOR DEVR_DOSR"/>
    <property type="match status" value="1"/>
</dbReference>
<dbReference type="EMBL" id="CP016793">
    <property type="protein sequence ID" value="ANZ39596.1"/>
    <property type="molecule type" value="Genomic_DNA"/>
</dbReference>
<dbReference type="PROSITE" id="PS50043">
    <property type="entry name" value="HTH_LUXR_2"/>
    <property type="match status" value="1"/>
</dbReference>
<dbReference type="InterPro" id="IPR001789">
    <property type="entry name" value="Sig_transdc_resp-reg_receiver"/>
</dbReference>
<dbReference type="Gene3D" id="1.10.10.10">
    <property type="entry name" value="Winged helix-like DNA-binding domain superfamily/Winged helix DNA-binding domain"/>
    <property type="match status" value="1"/>
</dbReference>
<evidence type="ECO:0000256" key="5">
    <source>
        <dbReference type="PROSITE-ProRule" id="PRU00169"/>
    </source>
</evidence>
<proteinExistence type="predicted"/>
<feature type="domain" description="Response regulatory" evidence="7">
    <location>
        <begin position="6"/>
        <end position="121"/>
    </location>
</feature>
<keyword evidence="9" id="KW-1185">Reference proteome</keyword>
<dbReference type="RefSeq" id="WP_065917937.1">
    <property type="nucleotide sequence ID" value="NZ_CP016793.1"/>
</dbReference>
<dbReference type="PRINTS" id="PR00038">
    <property type="entry name" value="HTHLUXR"/>
</dbReference>
<evidence type="ECO:0000256" key="1">
    <source>
        <dbReference type="ARBA" id="ARBA00022553"/>
    </source>
</evidence>
<sequence length="218" mass="23207">MEDRCLVAAVDDHRIVLLGITHLLAASGGRIELGAVETSVRALLDGPGRHADVVLLDLVLPDEPDVATNVRRIREAGPRVVVHTQDTRPAVVSRAVTAGALGVVLKGDSEQRLVEAVLAARAGEFTVSSAMAYAVVNDPRAQVRLTPRQREVLTLVARGVPHKVIARRLDISPETVPSHLRRIADSYVRAGVTGLTSTELAAHALVDGHIELGPEPRG</sequence>
<keyword evidence="4" id="KW-0804">Transcription</keyword>
<evidence type="ECO:0000256" key="4">
    <source>
        <dbReference type="ARBA" id="ARBA00023163"/>
    </source>
</evidence>
<evidence type="ECO:0000313" key="8">
    <source>
        <dbReference type="EMBL" id="ANZ39596.1"/>
    </source>
</evidence>
<dbReference type="Pfam" id="PF00196">
    <property type="entry name" value="GerE"/>
    <property type="match status" value="1"/>
</dbReference>
<dbReference type="InterPro" id="IPR036388">
    <property type="entry name" value="WH-like_DNA-bd_sf"/>
</dbReference>
<dbReference type="AlphaFoldDB" id="A0A1B2HPG4"/>
<dbReference type="PANTHER" id="PTHR44688">
    <property type="entry name" value="DNA-BINDING TRANSCRIPTIONAL ACTIVATOR DEVR_DOSR"/>
    <property type="match status" value="1"/>
</dbReference>
<reference evidence="8 9" key="1">
    <citation type="submission" date="2016-07" db="EMBL/GenBank/DDBJ databases">
        <title>Complete genome sequence of the Lentzea guizhouensis DHS C013.</title>
        <authorList>
            <person name="Cao C."/>
        </authorList>
    </citation>
    <scope>NUCLEOTIDE SEQUENCE [LARGE SCALE GENOMIC DNA]</scope>
    <source>
        <strain evidence="8 9">DHS C013</strain>
    </source>
</reference>
<dbReference type="CDD" id="cd17535">
    <property type="entry name" value="REC_NarL-like"/>
    <property type="match status" value="1"/>
</dbReference>
<organism evidence="8 9">
    <name type="scientific">Lentzea guizhouensis</name>
    <dbReference type="NCBI Taxonomy" id="1586287"/>
    <lineage>
        <taxon>Bacteria</taxon>
        <taxon>Bacillati</taxon>
        <taxon>Actinomycetota</taxon>
        <taxon>Actinomycetes</taxon>
        <taxon>Pseudonocardiales</taxon>
        <taxon>Pseudonocardiaceae</taxon>
        <taxon>Lentzea</taxon>
    </lineage>
</organism>
<dbReference type="SMART" id="SM00421">
    <property type="entry name" value="HTH_LUXR"/>
    <property type="match status" value="1"/>
</dbReference>
<dbReference type="Gene3D" id="3.40.50.2300">
    <property type="match status" value="1"/>
</dbReference>
<dbReference type="GO" id="GO:0000160">
    <property type="term" value="P:phosphorelay signal transduction system"/>
    <property type="evidence" value="ECO:0007669"/>
    <property type="project" value="InterPro"/>
</dbReference>
<feature type="domain" description="HTH luxR-type" evidence="6">
    <location>
        <begin position="138"/>
        <end position="208"/>
    </location>
</feature>
<dbReference type="InterPro" id="IPR000792">
    <property type="entry name" value="Tscrpt_reg_LuxR_C"/>
</dbReference>
<dbReference type="SUPFAM" id="SSF52172">
    <property type="entry name" value="CheY-like"/>
    <property type="match status" value="1"/>
</dbReference>
<evidence type="ECO:0000259" key="6">
    <source>
        <dbReference type="PROSITE" id="PS50043"/>
    </source>
</evidence>
<dbReference type="SUPFAM" id="SSF46894">
    <property type="entry name" value="C-terminal effector domain of the bipartite response regulators"/>
    <property type="match status" value="1"/>
</dbReference>
<dbReference type="InterPro" id="IPR016032">
    <property type="entry name" value="Sig_transdc_resp-reg_C-effctor"/>
</dbReference>
<dbReference type="GO" id="GO:0006355">
    <property type="term" value="P:regulation of DNA-templated transcription"/>
    <property type="evidence" value="ECO:0007669"/>
    <property type="project" value="InterPro"/>
</dbReference>
<dbReference type="GO" id="GO:0003677">
    <property type="term" value="F:DNA binding"/>
    <property type="evidence" value="ECO:0007669"/>
    <property type="project" value="UniProtKB-KW"/>
</dbReference>
<evidence type="ECO:0000256" key="2">
    <source>
        <dbReference type="ARBA" id="ARBA00023015"/>
    </source>
</evidence>